<sequence length="69" mass="7778">AQSAPFIATMGSSNSRESEPELTEEERARLDLALEVVDKELFEHVITMIPNASLDWILLNIDFGLNYLL</sequence>
<proteinExistence type="predicted"/>
<dbReference type="Proteomes" id="UP001432027">
    <property type="component" value="Unassembled WGS sequence"/>
</dbReference>
<accession>A0AAV5TQG6</accession>
<evidence type="ECO:0000256" key="1">
    <source>
        <dbReference type="SAM" id="MobiDB-lite"/>
    </source>
</evidence>
<feature type="non-terminal residue" evidence="2">
    <location>
        <position position="69"/>
    </location>
</feature>
<evidence type="ECO:0000313" key="3">
    <source>
        <dbReference type="Proteomes" id="UP001432027"/>
    </source>
</evidence>
<organism evidence="2 3">
    <name type="scientific">Pristionchus entomophagus</name>
    <dbReference type="NCBI Taxonomy" id="358040"/>
    <lineage>
        <taxon>Eukaryota</taxon>
        <taxon>Metazoa</taxon>
        <taxon>Ecdysozoa</taxon>
        <taxon>Nematoda</taxon>
        <taxon>Chromadorea</taxon>
        <taxon>Rhabditida</taxon>
        <taxon>Rhabditina</taxon>
        <taxon>Diplogasteromorpha</taxon>
        <taxon>Diplogasteroidea</taxon>
        <taxon>Neodiplogasteridae</taxon>
        <taxon>Pristionchus</taxon>
    </lineage>
</organism>
<name>A0AAV5TQG6_9BILA</name>
<dbReference type="EMBL" id="BTSX01000004">
    <property type="protein sequence ID" value="GMS96703.1"/>
    <property type="molecule type" value="Genomic_DNA"/>
</dbReference>
<dbReference type="AlphaFoldDB" id="A0AAV5TQG6"/>
<gene>
    <name evidence="2" type="ORF">PENTCL1PPCAC_18878</name>
</gene>
<protein>
    <submittedName>
        <fullName evidence="2">Uncharacterized protein</fullName>
    </submittedName>
</protein>
<evidence type="ECO:0000313" key="2">
    <source>
        <dbReference type="EMBL" id="GMS96703.1"/>
    </source>
</evidence>
<feature type="non-terminal residue" evidence="2">
    <location>
        <position position="1"/>
    </location>
</feature>
<reference evidence="2" key="1">
    <citation type="submission" date="2023-10" db="EMBL/GenBank/DDBJ databases">
        <title>Genome assembly of Pristionchus species.</title>
        <authorList>
            <person name="Yoshida K."/>
            <person name="Sommer R.J."/>
        </authorList>
    </citation>
    <scope>NUCLEOTIDE SEQUENCE</scope>
    <source>
        <strain evidence="2">RS0144</strain>
    </source>
</reference>
<comment type="caution">
    <text evidence="2">The sequence shown here is derived from an EMBL/GenBank/DDBJ whole genome shotgun (WGS) entry which is preliminary data.</text>
</comment>
<feature type="region of interest" description="Disordered" evidence="1">
    <location>
        <begin position="1"/>
        <end position="24"/>
    </location>
</feature>
<keyword evidence="3" id="KW-1185">Reference proteome</keyword>